<gene>
    <name evidence="1" type="ORF">GCM10009716_21840</name>
</gene>
<evidence type="ECO:0000313" key="2">
    <source>
        <dbReference type="Proteomes" id="UP001501303"/>
    </source>
</evidence>
<dbReference type="EMBL" id="BAAAMJ010000018">
    <property type="protein sequence ID" value="GAA1911475.1"/>
    <property type="molecule type" value="Genomic_DNA"/>
</dbReference>
<keyword evidence="2" id="KW-1185">Reference proteome</keyword>
<proteinExistence type="predicted"/>
<organism evidence="1 2">
    <name type="scientific">Streptomyces sodiiphilus</name>
    <dbReference type="NCBI Taxonomy" id="226217"/>
    <lineage>
        <taxon>Bacteria</taxon>
        <taxon>Bacillati</taxon>
        <taxon>Actinomycetota</taxon>
        <taxon>Actinomycetes</taxon>
        <taxon>Kitasatosporales</taxon>
        <taxon>Streptomycetaceae</taxon>
        <taxon>Streptomyces</taxon>
    </lineage>
</organism>
<comment type="caution">
    <text evidence="1">The sequence shown here is derived from an EMBL/GenBank/DDBJ whole genome shotgun (WGS) entry which is preliminary data.</text>
</comment>
<evidence type="ECO:0000313" key="1">
    <source>
        <dbReference type="EMBL" id="GAA1911475.1"/>
    </source>
</evidence>
<name>A0ABN2P5E0_9ACTN</name>
<accession>A0ABN2P5E0</accession>
<sequence length="126" mass="13629">MLMLAPRFPAPVPVLGHGFRCECVAYVPDERTLFVLGAHSADSAWAAVLWLSWRAAHLADQLELPAARSLRGWLGDRREGARALARLSRPAAFALIVPEGSARYVLSAVPEETRREEVSAVAVAAA</sequence>
<reference evidence="1 2" key="1">
    <citation type="journal article" date="2019" name="Int. J. Syst. Evol. Microbiol.">
        <title>The Global Catalogue of Microorganisms (GCM) 10K type strain sequencing project: providing services to taxonomists for standard genome sequencing and annotation.</title>
        <authorList>
            <consortium name="The Broad Institute Genomics Platform"/>
            <consortium name="The Broad Institute Genome Sequencing Center for Infectious Disease"/>
            <person name="Wu L."/>
            <person name="Ma J."/>
        </authorList>
    </citation>
    <scope>NUCLEOTIDE SEQUENCE [LARGE SCALE GENOMIC DNA]</scope>
    <source>
        <strain evidence="1 2">JCM 13581</strain>
    </source>
</reference>
<dbReference type="Proteomes" id="UP001501303">
    <property type="component" value="Unassembled WGS sequence"/>
</dbReference>
<protein>
    <submittedName>
        <fullName evidence="1">Uncharacterized protein</fullName>
    </submittedName>
</protein>